<evidence type="ECO:0008006" key="4">
    <source>
        <dbReference type="Google" id="ProtNLM"/>
    </source>
</evidence>
<proteinExistence type="predicted"/>
<accession>Q1K030</accession>
<organism evidence="2 3">
    <name type="scientific">Desulfuromonas acetoxidans (strain DSM 684 / 11070)</name>
    <dbReference type="NCBI Taxonomy" id="281689"/>
    <lineage>
        <taxon>Bacteria</taxon>
        <taxon>Pseudomonadati</taxon>
        <taxon>Thermodesulfobacteriota</taxon>
        <taxon>Desulfuromonadia</taxon>
        <taxon>Desulfuromonadales</taxon>
        <taxon>Desulfuromonadaceae</taxon>
        <taxon>Desulfuromonas</taxon>
    </lineage>
</organism>
<dbReference type="RefSeq" id="WP_006000092.1">
    <property type="nucleotide sequence ID" value="NZ_AAEW02000008.1"/>
</dbReference>
<dbReference type="AlphaFoldDB" id="Q1K030"/>
<reference evidence="2" key="2">
    <citation type="submission" date="2006-05" db="EMBL/GenBank/DDBJ databases">
        <title>Sequencing of the draft genome and assembly of Desulfuromonas acetoxidans DSM 684.</title>
        <authorList>
            <consortium name="US DOE Joint Genome Institute (JGI-PGF)"/>
            <person name="Copeland A."/>
            <person name="Lucas S."/>
            <person name="Lapidus A."/>
            <person name="Barry K."/>
            <person name="Detter J.C."/>
            <person name="Glavina del Rio T."/>
            <person name="Hammon N."/>
            <person name="Israni S."/>
            <person name="Dalin E."/>
            <person name="Tice H."/>
            <person name="Bruce D."/>
            <person name="Pitluck S."/>
            <person name="Richardson P."/>
        </authorList>
    </citation>
    <scope>NUCLEOTIDE SEQUENCE [LARGE SCALE GENOMIC DNA]</scope>
    <source>
        <strain evidence="2">DSM 684</strain>
    </source>
</reference>
<name>Q1K030_DESA6</name>
<dbReference type="Proteomes" id="UP000005695">
    <property type="component" value="Unassembled WGS sequence"/>
</dbReference>
<feature type="chain" id="PRO_5004192355" description="Tetratricopeptide TPR_2" evidence="1">
    <location>
        <begin position="20"/>
        <end position="111"/>
    </location>
</feature>
<evidence type="ECO:0000313" key="3">
    <source>
        <dbReference type="Proteomes" id="UP000005695"/>
    </source>
</evidence>
<gene>
    <name evidence="2" type="ORF">Dace_2412</name>
</gene>
<keyword evidence="1" id="KW-0732">Signal</keyword>
<feature type="signal peptide" evidence="1">
    <location>
        <begin position="1"/>
        <end position="19"/>
    </location>
</feature>
<reference evidence="2" key="1">
    <citation type="submission" date="2006-05" db="EMBL/GenBank/DDBJ databases">
        <title>Annotation of the draft genome assembly of Desulfuromonas acetoxidans DSM 684.</title>
        <authorList>
            <consortium name="US DOE Joint Genome Institute (JGI-ORNL)"/>
            <person name="Larimer F."/>
            <person name="Land M."/>
            <person name="Hauser L."/>
        </authorList>
    </citation>
    <scope>NUCLEOTIDE SEQUENCE [LARGE SCALE GENOMIC DNA]</scope>
    <source>
        <strain evidence="2">DSM 684</strain>
    </source>
</reference>
<dbReference type="EMBL" id="AAEW02000008">
    <property type="protein sequence ID" value="EAT15712.1"/>
    <property type="molecule type" value="Genomic_DNA"/>
</dbReference>
<protein>
    <recommendedName>
        <fullName evidence="4">Tetratricopeptide TPR_2</fullName>
    </recommendedName>
</protein>
<evidence type="ECO:0000313" key="2">
    <source>
        <dbReference type="EMBL" id="EAT15712.1"/>
    </source>
</evidence>
<sequence>MKLPVSVCLLLLWATAAFAMQSPESADHDRCFHQYKDNPVGMHEDSICLDLADRYPAGFCDLKYLIGRSYQLDGQQEKAAKYFKQVKAADREYSNEAAERLSQLNQPPEPE</sequence>
<evidence type="ECO:0000256" key="1">
    <source>
        <dbReference type="SAM" id="SignalP"/>
    </source>
</evidence>
<keyword evidence="3" id="KW-1185">Reference proteome</keyword>
<comment type="caution">
    <text evidence="2">The sequence shown here is derived from an EMBL/GenBank/DDBJ whole genome shotgun (WGS) entry which is preliminary data.</text>
</comment>